<protein>
    <submittedName>
        <fullName evidence="4">Fibrinogen-related protein 3.1</fullName>
    </submittedName>
</protein>
<dbReference type="Gene3D" id="3.90.215.10">
    <property type="entry name" value="Gamma Fibrinogen, chain A, domain 1"/>
    <property type="match status" value="1"/>
</dbReference>
<keyword evidence="1" id="KW-1015">Disulfide bond</keyword>
<evidence type="ECO:0000313" key="5">
    <source>
        <dbReference type="Proteomes" id="UP000735302"/>
    </source>
</evidence>
<sequence length="601" mass="67607">MIRGRSACGILFCEEDIQDLDNSNSSAGSSTTNMVHKSIASQSKILELTIYERQETSSGENSLEKERSLASLTLQQPTVFQVANGIKVEGELDSARAFLRLEFVKQDDCDADFTCRLRVMDIHGGEHVTTSHLLQQSKDCERQDDQSTIYPASATQLLSLIEEMDKKLTCLSNSAASWDSKIDLLENRLEDKIASIENRLENKMDALENRIEDKVGSILRSFEDKTENLEKILDEKVHKCNGINSKIDSFQGKVAEDFEIVKQELRDGEAKSFSKIDAINTGFEDILNISTTLLHLVTSALPPLQNVCDTAFKRAEINSSIIINDLTQIIDDKLVSFSDNLQTKLQQYLETKLDRSYEKTEIAISKFISEINTNITADISTMIKDTLNLKSCKKGAISIIAQPSFPYPAVYPNDESTIDVPYLCDTFTEGGGWIVIQRRSTGNVDFFRNWEAYRDGFGFVEDDFWLGNENIHKLTTTGTYELRVDMRYKGKSYFAHYNTFSLSDEMNNYALNLGPYDGTAGDSLSHHNGQSFTTFDTDNDLHISNCAEIYSGAWWYDACHTSNLNGQWAGLNYKGPSWSALTNGEPVSFSEMKIRRVDDSP</sequence>
<dbReference type="InterPro" id="IPR036056">
    <property type="entry name" value="Fibrinogen-like_C"/>
</dbReference>
<reference evidence="4 5" key="1">
    <citation type="journal article" date="2021" name="Elife">
        <title>Chloroplast acquisition without the gene transfer in kleptoplastic sea slugs, Plakobranchus ocellatus.</title>
        <authorList>
            <person name="Maeda T."/>
            <person name="Takahashi S."/>
            <person name="Yoshida T."/>
            <person name="Shimamura S."/>
            <person name="Takaki Y."/>
            <person name="Nagai Y."/>
            <person name="Toyoda A."/>
            <person name="Suzuki Y."/>
            <person name="Arimoto A."/>
            <person name="Ishii H."/>
            <person name="Satoh N."/>
            <person name="Nishiyama T."/>
            <person name="Hasebe M."/>
            <person name="Maruyama T."/>
            <person name="Minagawa J."/>
            <person name="Obokata J."/>
            <person name="Shigenobu S."/>
        </authorList>
    </citation>
    <scope>NUCLEOTIDE SEQUENCE [LARGE SCALE GENOMIC DNA]</scope>
</reference>
<dbReference type="Proteomes" id="UP000735302">
    <property type="component" value="Unassembled WGS sequence"/>
</dbReference>
<gene>
    <name evidence="4" type="ORF">PoB_000217500</name>
</gene>
<evidence type="ECO:0000256" key="2">
    <source>
        <dbReference type="SAM" id="Coils"/>
    </source>
</evidence>
<evidence type="ECO:0000256" key="1">
    <source>
        <dbReference type="ARBA" id="ARBA00023157"/>
    </source>
</evidence>
<dbReference type="PANTHER" id="PTHR19143:SF458">
    <property type="entry name" value="FIBRINOGEN C-TERMINAL DOMAIN-CONTAINING PROTEIN-RELATED"/>
    <property type="match status" value="1"/>
</dbReference>
<proteinExistence type="predicted"/>
<dbReference type="PROSITE" id="PS51406">
    <property type="entry name" value="FIBRINOGEN_C_2"/>
    <property type="match status" value="1"/>
</dbReference>
<dbReference type="PROSITE" id="PS00514">
    <property type="entry name" value="FIBRINOGEN_C_1"/>
    <property type="match status" value="1"/>
</dbReference>
<dbReference type="EMBL" id="BLXT01000290">
    <property type="protein sequence ID" value="GFN75669.1"/>
    <property type="molecule type" value="Genomic_DNA"/>
</dbReference>
<dbReference type="PANTHER" id="PTHR19143">
    <property type="entry name" value="FIBRINOGEN/TENASCIN/ANGIOPOEITIN"/>
    <property type="match status" value="1"/>
</dbReference>
<dbReference type="Gene3D" id="1.20.120.20">
    <property type="entry name" value="Apolipoprotein"/>
    <property type="match status" value="1"/>
</dbReference>
<feature type="coiled-coil region" evidence="2">
    <location>
        <begin position="186"/>
        <end position="217"/>
    </location>
</feature>
<dbReference type="CDD" id="cd00087">
    <property type="entry name" value="FReD"/>
    <property type="match status" value="1"/>
</dbReference>
<evidence type="ECO:0000259" key="3">
    <source>
        <dbReference type="PROSITE" id="PS51406"/>
    </source>
</evidence>
<accession>A0AAV3XZ08</accession>
<dbReference type="InterPro" id="IPR014716">
    <property type="entry name" value="Fibrinogen_a/b/g_C_1"/>
</dbReference>
<dbReference type="SUPFAM" id="SSF56496">
    <property type="entry name" value="Fibrinogen C-terminal domain-like"/>
    <property type="match status" value="1"/>
</dbReference>
<dbReference type="SMART" id="SM00186">
    <property type="entry name" value="FBG"/>
    <property type="match status" value="1"/>
</dbReference>
<dbReference type="InterPro" id="IPR020837">
    <property type="entry name" value="Fibrinogen_CS"/>
</dbReference>
<keyword evidence="2" id="KW-0175">Coiled coil</keyword>
<dbReference type="InterPro" id="IPR002181">
    <property type="entry name" value="Fibrinogen_a/b/g_C_dom"/>
</dbReference>
<feature type="domain" description="Fibrinogen C-terminal" evidence="3">
    <location>
        <begin position="383"/>
        <end position="598"/>
    </location>
</feature>
<keyword evidence="5" id="KW-1185">Reference proteome</keyword>
<dbReference type="GO" id="GO:0005615">
    <property type="term" value="C:extracellular space"/>
    <property type="evidence" value="ECO:0007669"/>
    <property type="project" value="TreeGrafter"/>
</dbReference>
<dbReference type="AlphaFoldDB" id="A0AAV3XZ08"/>
<dbReference type="Pfam" id="PF00147">
    <property type="entry name" value="Fibrinogen_C"/>
    <property type="match status" value="1"/>
</dbReference>
<name>A0AAV3XZ08_9GAST</name>
<evidence type="ECO:0000313" key="4">
    <source>
        <dbReference type="EMBL" id="GFN75669.1"/>
    </source>
</evidence>
<dbReference type="InterPro" id="IPR050373">
    <property type="entry name" value="Fibrinogen_C-term_domain"/>
</dbReference>
<organism evidence="4 5">
    <name type="scientific">Plakobranchus ocellatus</name>
    <dbReference type="NCBI Taxonomy" id="259542"/>
    <lineage>
        <taxon>Eukaryota</taxon>
        <taxon>Metazoa</taxon>
        <taxon>Spiralia</taxon>
        <taxon>Lophotrochozoa</taxon>
        <taxon>Mollusca</taxon>
        <taxon>Gastropoda</taxon>
        <taxon>Heterobranchia</taxon>
        <taxon>Euthyneura</taxon>
        <taxon>Panpulmonata</taxon>
        <taxon>Sacoglossa</taxon>
        <taxon>Placobranchoidea</taxon>
        <taxon>Plakobranchidae</taxon>
        <taxon>Plakobranchus</taxon>
    </lineage>
</organism>
<comment type="caution">
    <text evidence="4">The sequence shown here is derived from an EMBL/GenBank/DDBJ whole genome shotgun (WGS) entry which is preliminary data.</text>
</comment>